<protein>
    <submittedName>
        <fullName evidence="1">Transcription factor</fullName>
    </submittedName>
</protein>
<dbReference type="OrthoDB" id="9814421at2"/>
<reference evidence="2" key="1">
    <citation type="submission" date="2017-11" db="EMBL/GenBank/DDBJ databases">
        <authorList>
            <person name="Kuznetsova I."/>
            <person name="Sazanova A."/>
            <person name="Chirak E."/>
            <person name="Safronova V."/>
            <person name="Willems A."/>
        </authorList>
    </citation>
    <scope>NUCLEOTIDE SEQUENCE [LARGE SCALE GENOMIC DNA]</scope>
    <source>
        <strain evidence="2">STM 196</strain>
    </source>
</reference>
<organism evidence="1 2">
    <name type="scientific">Phyllobacterium brassicacearum</name>
    <dbReference type="NCBI Taxonomy" id="314235"/>
    <lineage>
        <taxon>Bacteria</taxon>
        <taxon>Pseudomonadati</taxon>
        <taxon>Pseudomonadota</taxon>
        <taxon>Alphaproteobacteria</taxon>
        <taxon>Hyphomicrobiales</taxon>
        <taxon>Phyllobacteriaceae</taxon>
        <taxon>Phyllobacterium</taxon>
    </lineage>
</organism>
<dbReference type="InterPro" id="IPR011660">
    <property type="entry name" value="VapB-like"/>
</dbReference>
<dbReference type="RefSeq" id="WP_106709192.1">
    <property type="nucleotide sequence ID" value="NZ_PGGO01000001.1"/>
</dbReference>
<dbReference type="Pfam" id="PF07704">
    <property type="entry name" value="PSK_trans_fac"/>
    <property type="match status" value="1"/>
</dbReference>
<dbReference type="Proteomes" id="UP000241444">
    <property type="component" value="Unassembled WGS sequence"/>
</dbReference>
<dbReference type="AlphaFoldDB" id="A0A2P7BWC1"/>
<sequence>MPLYIKDDRIDELARRYQTAIKATSKTEAVKKALQRALAEQNAQLSLADMVADFARALRVKGEVEAGLPADKQFRDSLYD</sequence>
<accession>A0A2P7BWC1</accession>
<evidence type="ECO:0000313" key="1">
    <source>
        <dbReference type="EMBL" id="PSH70764.1"/>
    </source>
</evidence>
<comment type="caution">
    <text evidence="1">The sequence shown here is derived from an EMBL/GenBank/DDBJ whole genome shotgun (WGS) entry which is preliminary data.</text>
</comment>
<keyword evidence="2" id="KW-1185">Reference proteome</keyword>
<dbReference type="EMBL" id="PGGO01000001">
    <property type="protein sequence ID" value="PSH70764.1"/>
    <property type="molecule type" value="Genomic_DNA"/>
</dbReference>
<gene>
    <name evidence="1" type="ORF">CU102_01565</name>
</gene>
<name>A0A2P7BWC1_9HYPH</name>
<evidence type="ECO:0000313" key="2">
    <source>
        <dbReference type="Proteomes" id="UP000241444"/>
    </source>
</evidence>
<proteinExistence type="predicted"/>